<comment type="similarity">
    <text evidence="3">Belongs to the multi antimicrobial extrusion (MATE) (TC 2.A.66.1) family.</text>
</comment>
<evidence type="ECO:0000313" key="15">
    <source>
        <dbReference type="Proteomes" id="UP001078443"/>
    </source>
</evidence>
<evidence type="ECO:0000256" key="8">
    <source>
        <dbReference type="ARBA" id="ARBA00022692"/>
    </source>
</evidence>
<feature type="transmembrane region" description="Helical" evidence="13">
    <location>
        <begin position="134"/>
        <end position="154"/>
    </location>
</feature>
<comment type="function">
    <text evidence="1">Multidrug efflux pump.</text>
</comment>
<reference evidence="14" key="1">
    <citation type="submission" date="2022-12" db="EMBL/GenBank/DDBJ databases">
        <authorList>
            <person name="Wang J."/>
        </authorList>
    </citation>
    <scope>NUCLEOTIDE SEQUENCE</scope>
    <source>
        <strain evidence="14">HY-45-18</strain>
    </source>
</reference>
<evidence type="ECO:0000256" key="13">
    <source>
        <dbReference type="SAM" id="Phobius"/>
    </source>
</evidence>
<evidence type="ECO:0000256" key="5">
    <source>
        <dbReference type="ARBA" id="ARBA00022448"/>
    </source>
</evidence>
<feature type="transmembrane region" description="Helical" evidence="13">
    <location>
        <begin position="166"/>
        <end position="185"/>
    </location>
</feature>
<organism evidence="14 15">
    <name type="scientific">Clostridium aestuarii</name>
    <dbReference type="NCBI Taxonomy" id="338193"/>
    <lineage>
        <taxon>Bacteria</taxon>
        <taxon>Bacillati</taxon>
        <taxon>Bacillota</taxon>
        <taxon>Clostridia</taxon>
        <taxon>Eubacteriales</taxon>
        <taxon>Clostridiaceae</taxon>
        <taxon>Clostridium</taxon>
    </lineage>
</organism>
<gene>
    <name evidence="14" type="ORF">OW763_00915</name>
</gene>
<evidence type="ECO:0000256" key="2">
    <source>
        <dbReference type="ARBA" id="ARBA00004651"/>
    </source>
</evidence>
<proteinExistence type="inferred from homology"/>
<keyword evidence="5" id="KW-0813">Transport</keyword>
<dbReference type="InterPro" id="IPR048279">
    <property type="entry name" value="MdtK-like"/>
</dbReference>
<evidence type="ECO:0000256" key="11">
    <source>
        <dbReference type="ARBA" id="ARBA00023136"/>
    </source>
</evidence>
<dbReference type="Proteomes" id="UP001078443">
    <property type="component" value="Unassembled WGS sequence"/>
</dbReference>
<accession>A0ABT4CXU1</accession>
<dbReference type="PANTHER" id="PTHR43298">
    <property type="entry name" value="MULTIDRUG RESISTANCE PROTEIN NORM-RELATED"/>
    <property type="match status" value="1"/>
</dbReference>
<feature type="transmembrane region" description="Helical" evidence="13">
    <location>
        <begin position="59"/>
        <end position="80"/>
    </location>
</feature>
<evidence type="ECO:0000256" key="4">
    <source>
        <dbReference type="ARBA" id="ARBA00020268"/>
    </source>
</evidence>
<keyword evidence="6" id="KW-0050">Antiport</keyword>
<evidence type="ECO:0000256" key="7">
    <source>
        <dbReference type="ARBA" id="ARBA00022475"/>
    </source>
</evidence>
<dbReference type="NCBIfam" id="TIGR00797">
    <property type="entry name" value="matE"/>
    <property type="match status" value="1"/>
</dbReference>
<comment type="subcellular location">
    <subcellularLocation>
        <location evidence="2">Cell membrane</location>
        <topology evidence="2">Multi-pass membrane protein</topology>
    </subcellularLocation>
</comment>
<dbReference type="CDD" id="cd13134">
    <property type="entry name" value="MATE_like_8"/>
    <property type="match status" value="1"/>
</dbReference>
<keyword evidence="11 13" id="KW-0472">Membrane</keyword>
<feature type="transmembrane region" description="Helical" evidence="13">
    <location>
        <begin position="324"/>
        <end position="346"/>
    </location>
</feature>
<keyword evidence="15" id="KW-1185">Reference proteome</keyword>
<protein>
    <recommendedName>
        <fullName evidence="4">Probable multidrug resistance protein NorM</fullName>
    </recommendedName>
    <alternativeName>
        <fullName evidence="12">Multidrug-efflux transporter</fullName>
    </alternativeName>
</protein>
<dbReference type="InterPro" id="IPR002528">
    <property type="entry name" value="MATE_fam"/>
</dbReference>
<feature type="transmembrane region" description="Helical" evidence="13">
    <location>
        <begin position="241"/>
        <end position="265"/>
    </location>
</feature>
<keyword evidence="7" id="KW-1003">Cell membrane</keyword>
<feature type="transmembrane region" description="Helical" evidence="13">
    <location>
        <begin position="285"/>
        <end position="303"/>
    </location>
</feature>
<dbReference type="PIRSF" id="PIRSF006603">
    <property type="entry name" value="DinF"/>
    <property type="match status" value="1"/>
</dbReference>
<evidence type="ECO:0000256" key="1">
    <source>
        <dbReference type="ARBA" id="ARBA00003408"/>
    </source>
</evidence>
<evidence type="ECO:0000256" key="10">
    <source>
        <dbReference type="ARBA" id="ARBA00023065"/>
    </source>
</evidence>
<dbReference type="RefSeq" id="WP_268039183.1">
    <property type="nucleotide sequence ID" value="NZ_JAPQER010000001.1"/>
</dbReference>
<comment type="caution">
    <text evidence="14">The sequence shown here is derived from an EMBL/GenBank/DDBJ whole genome shotgun (WGS) entry which is preliminary data.</text>
</comment>
<keyword evidence="8 13" id="KW-0812">Transmembrane</keyword>
<name>A0ABT4CXU1_9CLOT</name>
<dbReference type="InterPro" id="IPR050222">
    <property type="entry name" value="MATE_MdtK"/>
</dbReference>
<evidence type="ECO:0000256" key="9">
    <source>
        <dbReference type="ARBA" id="ARBA00022989"/>
    </source>
</evidence>
<evidence type="ECO:0000313" key="14">
    <source>
        <dbReference type="EMBL" id="MCY6482915.1"/>
    </source>
</evidence>
<evidence type="ECO:0000256" key="6">
    <source>
        <dbReference type="ARBA" id="ARBA00022449"/>
    </source>
</evidence>
<evidence type="ECO:0000256" key="3">
    <source>
        <dbReference type="ARBA" id="ARBA00010199"/>
    </source>
</evidence>
<dbReference type="EMBL" id="JAPQER010000001">
    <property type="protein sequence ID" value="MCY6482915.1"/>
    <property type="molecule type" value="Genomic_DNA"/>
</dbReference>
<dbReference type="PANTHER" id="PTHR43298:SF2">
    <property type="entry name" value="FMN_FAD EXPORTER YEEO-RELATED"/>
    <property type="match status" value="1"/>
</dbReference>
<evidence type="ECO:0000256" key="12">
    <source>
        <dbReference type="ARBA" id="ARBA00031636"/>
    </source>
</evidence>
<feature type="transmembrane region" description="Helical" evidence="13">
    <location>
        <begin position="92"/>
        <end position="114"/>
    </location>
</feature>
<keyword evidence="10" id="KW-0406">Ion transport</keyword>
<feature type="transmembrane region" description="Helical" evidence="13">
    <location>
        <begin position="12"/>
        <end position="35"/>
    </location>
</feature>
<keyword evidence="9 13" id="KW-1133">Transmembrane helix</keyword>
<sequence length="462" mass="51176">MIKQFFQDRPYYKIMLAIAIPVSIQSLFQASLSMIDQFMIGQLGKDAIAAVGLGSRFPFILLITLSAVASATAIFTAQFWGKKDIKNIARALGGTLVCGIFITIIFAFISLIFPQRIVSLYTKDVKIIKLGSEYLKIIAIGYIPMLLIAIYSAVLRSTEHVKTPMYAGLFAVTLNTILNYIFIFGKLGLPNMGLYGAAYATTITRYVECALILLLTYIRKYPGAFKFNEIFDISSTFMKKILIVASPLLLNEFMWAVGETMYSIVYGRIGTDEVAAMTLTYPIQSLSIGFFTGVGSAAGIMIGKKLGADDNEAALKYSRKFIKLGIIGAVTFGVLLVICSNLYVSVFNVSNDLKVKTVKLLIVFSVVLWVKVSNMIIGGGILRSGGKTKYTLYLDMIGTWGIGVPVGFISAFLLKLPIHWVYFIISMEEFIRFVIGIKLVYSRKWMKNITEIKQEKSVTESV</sequence>
<feature type="transmembrane region" description="Helical" evidence="13">
    <location>
        <begin position="420"/>
        <end position="441"/>
    </location>
</feature>
<dbReference type="Pfam" id="PF01554">
    <property type="entry name" value="MatE"/>
    <property type="match status" value="2"/>
</dbReference>
<feature type="transmembrane region" description="Helical" evidence="13">
    <location>
        <begin position="358"/>
        <end position="381"/>
    </location>
</feature>
<feature type="transmembrane region" description="Helical" evidence="13">
    <location>
        <begin position="197"/>
        <end position="218"/>
    </location>
</feature>
<feature type="transmembrane region" description="Helical" evidence="13">
    <location>
        <begin position="393"/>
        <end position="414"/>
    </location>
</feature>